<dbReference type="Gene3D" id="2.140.10.10">
    <property type="entry name" value="Quinoprotein alcohol dehydrogenase-like superfamily"/>
    <property type="match status" value="1"/>
</dbReference>
<dbReference type="InterPro" id="IPR017512">
    <property type="entry name" value="PQQ_MeOH/EtOH_DH"/>
</dbReference>
<dbReference type="CDD" id="cd10279">
    <property type="entry name" value="PQQ_ADH_II"/>
    <property type="match status" value="1"/>
</dbReference>
<comment type="caution">
    <text evidence="15">The sequence shown here is derived from an EMBL/GenBank/DDBJ whole genome shotgun (WGS) entry which is preliminary data.</text>
</comment>
<evidence type="ECO:0000256" key="2">
    <source>
        <dbReference type="ARBA" id="ARBA00001931"/>
    </source>
</evidence>
<evidence type="ECO:0000256" key="8">
    <source>
        <dbReference type="ARBA" id="ARBA00022891"/>
    </source>
</evidence>
<dbReference type="SUPFAM" id="SSF46626">
    <property type="entry name" value="Cytochrome c"/>
    <property type="match status" value="1"/>
</dbReference>
<keyword evidence="7" id="KW-0106">Calcium</keyword>
<dbReference type="InterPro" id="IPR002372">
    <property type="entry name" value="PQQ_rpt_dom"/>
</dbReference>
<evidence type="ECO:0000313" key="16">
    <source>
        <dbReference type="Proteomes" id="UP001184150"/>
    </source>
</evidence>
<dbReference type="PANTHER" id="PTHR32303">
    <property type="entry name" value="QUINOPROTEIN ALCOHOL DEHYDROGENASE (CYTOCHROME C)"/>
    <property type="match status" value="1"/>
</dbReference>
<evidence type="ECO:0000313" key="15">
    <source>
        <dbReference type="EMBL" id="MDR6511580.1"/>
    </source>
</evidence>
<keyword evidence="5 12" id="KW-0479">Metal-binding</keyword>
<comment type="cofactor">
    <cofactor evidence="2">
        <name>pyrroloquinoline quinone</name>
        <dbReference type="ChEBI" id="CHEBI:58442"/>
    </cofactor>
</comment>
<evidence type="ECO:0000256" key="12">
    <source>
        <dbReference type="PROSITE-ProRule" id="PRU00433"/>
    </source>
</evidence>
<keyword evidence="10 12" id="KW-0408">Iron</keyword>
<protein>
    <submittedName>
        <fullName evidence="15">PQQ-dependent dehydrogenase (Methanol/ethanol family)</fullName>
    </submittedName>
</protein>
<evidence type="ECO:0000256" key="9">
    <source>
        <dbReference type="ARBA" id="ARBA00023002"/>
    </source>
</evidence>
<dbReference type="InterPro" id="IPR001479">
    <property type="entry name" value="Quinoprotein_DH_CS"/>
</dbReference>
<dbReference type="EMBL" id="JAVDRD010000005">
    <property type="protein sequence ID" value="MDR6511580.1"/>
    <property type="molecule type" value="Genomic_DNA"/>
</dbReference>
<feature type="region of interest" description="Disordered" evidence="13">
    <location>
        <begin position="701"/>
        <end position="725"/>
    </location>
</feature>
<keyword evidence="8" id="KW-0634">PQQ</keyword>
<evidence type="ECO:0000256" key="4">
    <source>
        <dbReference type="ARBA" id="ARBA00022617"/>
    </source>
</evidence>
<keyword evidence="11" id="KW-1015">Disulfide bond</keyword>
<accession>A0ABU1MMK5</accession>
<keyword evidence="6" id="KW-0732">Signal</keyword>
<evidence type="ECO:0000256" key="7">
    <source>
        <dbReference type="ARBA" id="ARBA00022837"/>
    </source>
</evidence>
<evidence type="ECO:0000256" key="5">
    <source>
        <dbReference type="ARBA" id="ARBA00022723"/>
    </source>
</evidence>
<comment type="cofactor">
    <cofactor evidence="1">
        <name>Ca(2+)</name>
        <dbReference type="ChEBI" id="CHEBI:29108"/>
    </cofactor>
</comment>
<evidence type="ECO:0000256" key="11">
    <source>
        <dbReference type="ARBA" id="ARBA00023157"/>
    </source>
</evidence>
<sequence>MAFGRLPKGSLASRGALVTACAVLLLANAKDASLHLLPGGDARIAADEANWVTTGRTYDEQRFSPLSQINDSNASQLGLAWYADLDMSRGEEATPLVVNGVLYVSTAWSLVKAFDATNGKLLWTFDPAVPRSQLVNACCDAVNRGVAWWRGRLYVGTLDGRLIAIDARTGKQAWSVQTTPKDMPYSITGAPRVIKGRVIIGNGGAELGARGFVTAYDAVSGRKVWRFYVVPGEPGKADGEVSDPQMAAARATWSGDAWWKQKAGGGNAWDAFAYDPELDLLYIGTGNGSPWNRMARSEGKGDNLYLSSILAVRPETGQYVWHYQEVPGDEWDYTATQSIVLADLVIAGKKRKVLMHAPKNGFFYVLDRETGKVISAEKYVPANWASKIDLATGRPVENPEARYSERGKPFYGTPSSLGGHNWPPMAFSPQTGLVYIPTQELALPYVPDPQYRKSALGYNTGNRLGAAVPQLTSPLKEAKGYLMAWDPIHQREVWRAPRDTFGNGGVLATAGNLVFEGTGTGFFKAVRASDGKELFSTWGQTGILAAPMTYTVRGKQYVAVLAGCGGVYGSACNLVDKDGRHANLDRVLVYALGGRARLPDAPAAQPMVLDPPAGTANTATIALGDDLYGRRCAVCHGYRAVSTGNQPDLRYSPFIADPDAWRSVVLDGILAGGGMVSFAKVLDHDQTEAIRQYLIAKAQEKRKQMQDGQDGKGQKGAEEPVMHAS</sequence>
<organism evidence="15 16">
    <name type="scientific">Novosphingobium capsulatum</name>
    <dbReference type="NCBI Taxonomy" id="13688"/>
    <lineage>
        <taxon>Bacteria</taxon>
        <taxon>Pseudomonadati</taxon>
        <taxon>Pseudomonadota</taxon>
        <taxon>Alphaproteobacteria</taxon>
        <taxon>Sphingomonadales</taxon>
        <taxon>Sphingomonadaceae</taxon>
        <taxon>Novosphingobium</taxon>
    </lineage>
</organism>
<keyword evidence="16" id="KW-1185">Reference proteome</keyword>
<evidence type="ECO:0000259" key="14">
    <source>
        <dbReference type="PROSITE" id="PS51007"/>
    </source>
</evidence>
<evidence type="ECO:0000256" key="1">
    <source>
        <dbReference type="ARBA" id="ARBA00001913"/>
    </source>
</evidence>
<gene>
    <name evidence="15" type="ORF">J2792_002452</name>
</gene>
<dbReference type="InterPro" id="IPR018391">
    <property type="entry name" value="PQQ_b-propeller_rpt"/>
</dbReference>
<dbReference type="Pfam" id="PF01011">
    <property type="entry name" value="PQQ"/>
    <property type="match status" value="2"/>
</dbReference>
<evidence type="ECO:0000256" key="13">
    <source>
        <dbReference type="SAM" id="MobiDB-lite"/>
    </source>
</evidence>
<proteinExistence type="inferred from homology"/>
<dbReference type="InterPro" id="IPR011047">
    <property type="entry name" value="Quinoprotein_ADH-like_sf"/>
</dbReference>
<keyword evidence="9" id="KW-0560">Oxidoreductase</keyword>
<reference evidence="15 16" key="1">
    <citation type="submission" date="2023-07" db="EMBL/GenBank/DDBJ databases">
        <title>Sorghum-associated microbial communities from plants grown in Nebraska, USA.</title>
        <authorList>
            <person name="Schachtman D."/>
        </authorList>
    </citation>
    <scope>NUCLEOTIDE SEQUENCE [LARGE SCALE GENOMIC DNA]</scope>
    <source>
        <strain evidence="15 16">DS1027</strain>
    </source>
</reference>
<dbReference type="InterPro" id="IPR036909">
    <property type="entry name" value="Cyt_c-like_dom_sf"/>
</dbReference>
<dbReference type="Pfam" id="PF13442">
    <property type="entry name" value="Cytochrome_CBB3"/>
    <property type="match status" value="1"/>
</dbReference>
<name>A0ABU1MMK5_9SPHN</name>
<dbReference type="SUPFAM" id="SSF50998">
    <property type="entry name" value="Quinoprotein alcohol dehydrogenase-like"/>
    <property type="match status" value="1"/>
</dbReference>
<dbReference type="NCBIfam" id="TIGR03075">
    <property type="entry name" value="PQQ_enz_alc_DH"/>
    <property type="match status" value="1"/>
</dbReference>
<dbReference type="InterPro" id="IPR009056">
    <property type="entry name" value="Cyt_c-like_dom"/>
</dbReference>
<evidence type="ECO:0000256" key="10">
    <source>
        <dbReference type="ARBA" id="ARBA00023004"/>
    </source>
</evidence>
<evidence type="ECO:0000256" key="3">
    <source>
        <dbReference type="ARBA" id="ARBA00008156"/>
    </source>
</evidence>
<dbReference type="RefSeq" id="WP_169049997.1">
    <property type="nucleotide sequence ID" value="NZ_JAVDRD010000005.1"/>
</dbReference>
<dbReference type="PROSITE" id="PS00364">
    <property type="entry name" value="BACTERIAL_PQQ_2"/>
    <property type="match status" value="1"/>
</dbReference>
<keyword evidence="4 12" id="KW-0349">Heme</keyword>
<comment type="similarity">
    <text evidence="3">Belongs to the bacterial PQQ dehydrogenase family.</text>
</comment>
<dbReference type="Gene3D" id="1.10.760.10">
    <property type="entry name" value="Cytochrome c-like domain"/>
    <property type="match status" value="1"/>
</dbReference>
<feature type="domain" description="Cytochrome c" evidence="14">
    <location>
        <begin position="619"/>
        <end position="698"/>
    </location>
</feature>
<dbReference type="PROSITE" id="PS51007">
    <property type="entry name" value="CYTC"/>
    <property type="match status" value="1"/>
</dbReference>
<evidence type="ECO:0000256" key="6">
    <source>
        <dbReference type="ARBA" id="ARBA00022729"/>
    </source>
</evidence>
<dbReference type="SMART" id="SM00564">
    <property type="entry name" value="PQQ"/>
    <property type="match status" value="4"/>
</dbReference>
<dbReference type="Proteomes" id="UP001184150">
    <property type="component" value="Unassembled WGS sequence"/>
</dbReference>